<evidence type="ECO:0000313" key="2">
    <source>
        <dbReference type="Proteomes" id="UP001163321"/>
    </source>
</evidence>
<proteinExistence type="predicted"/>
<protein>
    <submittedName>
        <fullName evidence="1">Uncharacterized protein</fullName>
    </submittedName>
</protein>
<dbReference type="Proteomes" id="UP001163321">
    <property type="component" value="Chromosome 9"/>
</dbReference>
<organism evidence="1 2">
    <name type="scientific">Peronosclerospora sorghi</name>
    <dbReference type="NCBI Taxonomy" id="230839"/>
    <lineage>
        <taxon>Eukaryota</taxon>
        <taxon>Sar</taxon>
        <taxon>Stramenopiles</taxon>
        <taxon>Oomycota</taxon>
        <taxon>Peronosporomycetes</taxon>
        <taxon>Peronosporales</taxon>
        <taxon>Peronosporaceae</taxon>
        <taxon>Peronosclerospora</taxon>
    </lineage>
</organism>
<dbReference type="EMBL" id="CM047588">
    <property type="protein sequence ID" value="KAI9905230.1"/>
    <property type="molecule type" value="Genomic_DNA"/>
</dbReference>
<comment type="caution">
    <text evidence="1">The sequence shown here is derived from an EMBL/GenBank/DDBJ whole genome shotgun (WGS) entry which is preliminary data.</text>
</comment>
<sequence length="230" mass="26049">MRLRPYRYLIGCLLYITTCTRPDFAYMVTQLSRFLENPGLLHWKAAICVLRYLKTTHEYGILYQGGTGTVKVEAFSDADWGTKIDDRRSVSGVFVMIGNAPVVFKSKFERTVALTSAEAEYMALSLCVQEVLWMRAMLKDMGIEQKTATQIWEDNQGEIALAKNAGYNSRTKHVDIKHHFTRENVENGTVQIDYVDTKNQLADLLTKALGTKKLKLLCGKSSIKTKVTVH</sequence>
<name>A0ACC0VFJ0_9STRA</name>
<evidence type="ECO:0000313" key="1">
    <source>
        <dbReference type="EMBL" id="KAI9905230.1"/>
    </source>
</evidence>
<accession>A0ACC0VFJ0</accession>
<keyword evidence="2" id="KW-1185">Reference proteome</keyword>
<reference evidence="1 2" key="1">
    <citation type="journal article" date="2022" name="bioRxiv">
        <title>The genome of the oomycete Peronosclerospora sorghi, a cosmopolitan pathogen of maize and sorghum, is inflated with dispersed pseudogenes.</title>
        <authorList>
            <person name="Fletcher K."/>
            <person name="Martin F."/>
            <person name="Isakeit T."/>
            <person name="Cavanaugh K."/>
            <person name="Magill C."/>
            <person name="Michelmore R."/>
        </authorList>
    </citation>
    <scope>NUCLEOTIDE SEQUENCE [LARGE SCALE GENOMIC DNA]</scope>
    <source>
        <strain evidence="1">P6</strain>
    </source>
</reference>
<gene>
    <name evidence="1" type="ORF">PsorP6_013904</name>
</gene>